<keyword evidence="7" id="KW-1185">Reference proteome</keyword>
<keyword evidence="3" id="KW-0804">Transcription</keyword>
<reference evidence="7" key="1">
    <citation type="journal article" date="2019" name="Int. J. Syst. Evol. Microbiol.">
        <title>The Global Catalogue of Microorganisms (GCM) 10K type strain sequencing project: providing services to taxonomists for standard genome sequencing and annotation.</title>
        <authorList>
            <consortium name="The Broad Institute Genomics Platform"/>
            <consortium name="The Broad Institute Genome Sequencing Center for Infectious Disease"/>
            <person name="Wu L."/>
            <person name="Ma J."/>
        </authorList>
    </citation>
    <scope>NUCLEOTIDE SEQUENCE [LARGE SCALE GENOMIC DNA]</scope>
    <source>
        <strain evidence="7">JCM 9458</strain>
    </source>
</reference>
<evidence type="ECO:0000256" key="3">
    <source>
        <dbReference type="ARBA" id="ARBA00023163"/>
    </source>
</evidence>
<dbReference type="SUPFAM" id="SSF46689">
    <property type="entry name" value="Homeodomain-like"/>
    <property type="match status" value="1"/>
</dbReference>
<comment type="caution">
    <text evidence="6">The sequence shown here is derived from an EMBL/GenBank/DDBJ whole genome shotgun (WGS) entry which is preliminary data.</text>
</comment>
<evidence type="ECO:0000259" key="5">
    <source>
        <dbReference type="PROSITE" id="PS50977"/>
    </source>
</evidence>
<evidence type="ECO:0000256" key="4">
    <source>
        <dbReference type="PROSITE-ProRule" id="PRU00335"/>
    </source>
</evidence>
<dbReference type="PANTHER" id="PTHR30055:SF234">
    <property type="entry name" value="HTH-TYPE TRANSCRIPTIONAL REGULATOR BETI"/>
    <property type="match status" value="1"/>
</dbReference>
<dbReference type="InterPro" id="IPR036271">
    <property type="entry name" value="Tet_transcr_reg_TetR-rel_C_sf"/>
</dbReference>
<dbReference type="InterPro" id="IPR009057">
    <property type="entry name" value="Homeodomain-like_sf"/>
</dbReference>
<sequence>MTSADTRPRRRADAERSIARIVAAARASLSRDPDATVDDIAKAAGVGRMTLYGHFRARPELVEAALVDALRSGEEVLGGVDLGGDARHAMTRLLASSWALVAESAALLTAAQRVLPAGRLRDLHAGAAERVEELIRRGQQQGVYRTDLPITWLVNAVHYVLNGAAEEHRLGRLEAAQVAGVVTATVQSILAVPPPNAQVPAEPADG</sequence>
<dbReference type="RefSeq" id="WP_345730998.1">
    <property type="nucleotide sequence ID" value="NZ_BAAAYN010000037.1"/>
</dbReference>
<evidence type="ECO:0000313" key="7">
    <source>
        <dbReference type="Proteomes" id="UP001501676"/>
    </source>
</evidence>
<name>A0ABP6T3N7_9ACTN</name>
<evidence type="ECO:0000256" key="2">
    <source>
        <dbReference type="ARBA" id="ARBA00023125"/>
    </source>
</evidence>
<protein>
    <recommendedName>
        <fullName evidence="5">HTH tetR-type domain-containing protein</fullName>
    </recommendedName>
</protein>
<dbReference type="Gene3D" id="1.10.357.10">
    <property type="entry name" value="Tetracycline Repressor, domain 2"/>
    <property type="match status" value="1"/>
</dbReference>
<dbReference type="Pfam" id="PF00440">
    <property type="entry name" value="TetR_N"/>
    <property type="match status" value="1"/>
</dbReference>
<dbReference type="InterPro" id="IPR001647">
    <property type="entry name" value="HTH_TetR"/>
</dbReference>
<feature type="DNA-binding region" description="H-T-H motif" evidence="4">
    <location>
        <begin position="36"/>
        <end position="55"/>
    </location>
</feature>
<gene>
    <name evidence="6" type="ORF">GCM10020369_53780</name>
</gene>
<proteinExistence type="predicted"/>
<dbReference type="InterPro" id="IPR050109">
    <property type="entry name" value="HTH-type_TetR-like_transc_reg"/>
</dbReference>
<organism evidence="6 7">
    <name type="scientific">Cryptosporangium minutisporangium</name>
    <dbReference type="NCBI Taxonomy" id="113569"/>
    <lineage>
        <taxon>Bacteria</taxon>
        <taxon>Bacillati</taxon>
        <taxon>Actinomycetota</taxon>
        <taxon>Actinomycetes</taxon>
        <taxon>Cryptosporangiales</taxon>
        <taxon>Cryptosporangiaceae</taxon>
        <taxon>Cryptosporangium</taxon>
    </lineage>
</organism>
<keyword evidence="1" id="KW-0805">Transcription regulation</keyword>
<dbReference type="PROSITE" id="PS50977">
    <property type="entry name" value="HTH_TETR_2"/>
    <property type="match status" value="1"/>
</dbReference>
<dbReference type="SUPFAM" id="SSF48498">
    <property type="entry name" value="Tetracyclin repressor-like, C-terminal domain"/>
    <property type="match status" value="1"/>
</dbReference>
<keyword evidence="2 4" id="KW-0238">DNA-binding</keyword>
<dbReference type="Proteomes" id="UP001501676">
    <property type="component" value="Unassembled WGS sequence"/>
</dbReference>
<accession>A0ABP6T3N7</accession>
<evidence type="ECO:0000256" key="1">
    <source>
        <dbReference type="ARBA" id="ARBA00023015"/>
    </source>
</evidence>
<evidence type="ECO:0000313" key="6">
    <source>
        <dbReference type="EMBL" id="GAA3392367.1"/>
    </source>
</evidence>
<feature type="domain" description="HTH tetR-type" evidence="5">
    <location>
        <begin position="15"/>
        <end position="73"/>
    </location>
</feature>
<dbReference type="EMBL" id="BAAAYN010000037">
    <property type="protein sequence ID" value="GAA3392367.1"/>
    <property type="molecule type" value="Genomic_DNA"/>
</dbReference>
<dbReference type="PANTHER" id="PTHR30055">
    <property type="entry name" value="HTH-TYPE TRANSCRIPTIONAL REGULATOR RUTR"/>
    <property type="match status" value="1"/>
</dbReference>